<keyword evidence="1" id="KW-0812">Transmembrane</keyword>
<reference evidence="2" key="1">
    <citation type="journal article" date="2013" name="BMC Genomics">
        <title>Unscrambling butterfly oogenesis.</title>
        <authorList>
            <person name="Carter J.M."/>
            <person name="Baker S.C."/>
            <person name="Pink R."/>
            <person name="Carter D.R."/>
            <person name="Collins A."/>
            <person name="Tomlin J."/>
            <person name="Gibbs M."/>
            <person name="Breuker C.J."/>
        </authorList>
    </citation>
    <scope>NUCLEOTIDE SEQUENCE</scope>
    <source>
        <tissue evidence="2">Ovary</tissue>
    </source>
</reference>
<name>S4P5L4_9NEOP</name>
<dbReference type="AlphaFoldDB" id="S4P5L4"/>
<feature type="transmembrane region" description="Helical" evidence="1">
    <location>
        <begin position="70"/>
        <end position="89"/>
    </location>
</feature>
<evidence type="ECO:0000313" key="2">
    <source>
        <dbReference type="EMBL" id="JAA84023.1"/>
    </source>
</evidence>
<evidence type="ECO:0000256" key="1">
    <source>
        <dbReference type="SAM" id="Phobius"/>
    </source>
</evidence>
<dbReference type="EMBL" id="GAIX01008537">
    <property type="protein sequence ID" value="JAA84023.1"/>
    <property type="molecule type" value="Transcribed_RNA"/>
</dbReference>
<keyword evidence="1" id="KW-1133">Transmembrane helix</keyword>
<protein>
    <submittedName>
        <fullName evidence="2">Uncharacterized protein</fullName>
    </submittedName>
</protein>
<accession>S4P5L4</accession>
<proteinExistence type="predicted"/>
<sequence length="116" mass="13352">MTVQVCKFDNEGSVLDPTLASSRSVAIRDQSRGDSTDTSPPIIRFTRCGFRLTRAIRGARLRAYGYKLQLIRHTCFIIRTTILYVSLFYDTFFFEKYLFFLSKSCKGNLGEETRIS</sequence>
<organism evidence="2">
    <name type="scientific">Pararge aegeria</name>
    <name type="common">speckled wood butterfly</name>
    <dbReference type="NCBI Taxonomy" id="116150"/>
    <lineage>
        <taxon>Eukaryota</taxon>
        <taxon>Metazoa</taxon>
        <taxon>Ecdysozoa</taxon>
        <taxon>Arthropoda</taxon>
        <taxon>Hexapoda</taxon>
        <taxon>Insecta</taxon>
        <taxon>Pterygota</taxon>
        <taxon>Neoptera</taxon>
        <taxon>Endopterygota</taxon>
        <taxon>Lepidoptera</taxon>
        <taxon>Glossata</taxon>
        <taxon>Ditrysia</taxon>
        <taxon>Papilionoidea</taxon>
        <taxon>Nymphalidae</taxon>
        <taxon>Satyrinae</taxon>
        <taxon>Satyrini</taxon>
        <taxon>Parargina</taxon>
        <taxon>Pararge</taxon>
    </lineage>
</organism>
<reference evidence="2" key="2">
    <citation type="submission" date="2013-05" db="EMBL/GenBank/DDBJ databases">
        <authorList>
            <person name="Carter J.-M."/>
            <person name="Baker S.C."/>
            <person name="Pink R."/>
            <person name="Carter D.R.F."/>
            <person name="Collins A."/>
            <person name="Tomlin J."/>
            <person name="Gibbs M."/>
            <person name="Breuker C.J."/>
        </authorList>
    </citation>
    <scope>NUCLEOTIDE SEQUENCE</scope>
    <source>
        <tissue evidence="2">Ovary</tissue>
    </source>
</reference>
<keyword evidence="1" id="KW-0472">Membrane</keyword>